<keyword evidence="13" id="KW-1185">Reference proteome</keyword>
<reference evidence="12 13" key="1">
    <citation type="submission" date="2018-08" db="EMBL/GenBank/DDBJ databases">
        <title>Genomic Encyclopedia of Type Strains, Phase IV (KMG-IV): sequencing the most valuable type-strain genomes for metagenomic binning, comparative biology and taxonomic classification.</title>
        <authorList>
            <person name="Goeker M."/>
        </authorList>
    </citation>
    <scope>NUCLEOTIDE SEQUENCE [LARGE SCALE GENOMIC DNA]</scope>
    <source>
        <strain evidence="12 13">DSM 26022</strain>
    </source>
</reference>
<dbReference type="AlphaFoldDB" id="A0A3E0HA25"/>
<evidence type="ECO:0000256" key="7">
    <source>
        <dbReference type="ARBA" id="ARBA00023136"/>
    </source>
</evidence>
<comment type="subcellular location">
    <subcellularLocation>
        <location evidence="10">Cell inner membrane</location>
        <topology evidence="10">Multi-pass membrane protein</topology>
    </subcellularLocation>
    <subcellularLocation>
        <location evidence="1">Cell membrane</location>
        <topology evidence="1">Multi-pass membrane protein</topology>
    </subcellularLocation>
</comment>
<feature type="transmembrane region" description="Helical" evidence="10">
    <location>
        <begin position="21"/>
        <end position="40"/>
    </location>
</feature>
<evidence type="ECO:0000313" key="12">
    <source>
        <dbReference type="EMBL" id="REH40549.1"/>
    </source>
</evidence>
<dbReference type="GO" id="GO:0071555">
    <property type="term" value="P:cell wall organization"/>
    <property type="evidence" value="ECO:0007669"/>
    <property type="project" value="UniProtKB-UniRule"/>
</dbReference>
<feature type="transmembrane region" description="Helical" evidence="10">
    <location>
        <begin position="406"/>
        <end position="425"/>
    </location>
</feature>
<feature type="transmembrane region" description="Helical" evidence="10">
    <location>
        <begin position="249"/>
        <end position="274"/>
    </location>
</feature>
<comment type="pathway">
    <text evidence="10">Cell wall biogenesis; peptidoglycan biosynthesis.</text>
</comment>
<dbReference type="GO" id="GO:0009252">
    <property type="term" value="P:peptidoglycan biosynthetic process"/>
    <property type="evidence" value="ECO:0007669"/>
    <property type="project" value="UniProtKB-UniRule"/>
</dbReference>
<protein>
    <recommendedName>
        <fullName evidence="10">Probable lipid II flippase MurJ</fullName>
    </recommendedName>
</protein>
<comment type="function">
    <text evidence="8 10 11">Involved in peptidoglycan biosynthesis. Transports lipid-linked peptidoglycan precursors from the inner to the outer leaflet of the cytoplasmic membrane.</text>
</comment>
<dbReference type="PIRSF" id="PIRSF002869">
    <property type="entry name" value="MviN"/>
    <property type="match status" value="1"/>
</dbReference>
<dbReference type="InterPro" id="IPR004268">
    <property type="entry name" value="MurJ"/>
</dbReference>
<dbReference type="GO" id="GO:0015648">
    <property type="term" value="F:lipid-linked peptidoglycan transporter activity"/>
    <property type="evidence" value="ECO:0007669"/>
    <property type="project" value="UniProtKB-UniRule"/>
</dbReference>
<feature type="transmembrane region" description="Helical" evidence="10">
    <location>
        <begin position="154"/>
        <end position="173"/>
    </location>
</feature>
<feature type="transmembrane region" description="Helical" evidence="10">
    <location>
        <begin position="498"/>
        <end position="521"/>
    </location>
</feature>
<organism evidence="12 13">
    <name type="scientific">Paraperlucidibaca baekdonensis</name>
    <dbReference type="NCBI Taxonomy" id="748120"/>
    <lineage>
        <taxon>Bacteria</taxon>
        <taxon>Pseudomonadati</taxon>
        <taxon>Pseudomonadota</taxon>
        <taxon>Gammaproteobacteria</taxon>
        <taxon>Moraxellales</taxon>
        <taxon>Moraxellaceae</taxon>
        <taxon>Paraperlucidibaca</taxon>
    </lineage>
</organism>
<sequence length="529" mass="57503">MSTTPDPSSAKAVSPVIARAASLWRSTFIVSAMTLLSRIAGLVRDMVFMNLFGASRLMDAFLVAFKIPNFLRRLFAEGAFSQAFVPVLSEVRSQRGDDAVRVLINHVAGSLTLVIGALSVIAIVFSPAIIFVFAPGFRGDELKFDLAADMLRVTFPYLLLISLTAFAGGILNTYGRFGVSSFTPVLLNITMIGCAVWLAPLLTTPIMALAWGVLIAGVVQLGFQFWPLQRLNLLPRFKPNFQDPEVKRILTLMVPAMFGVSVSQINLLLDTVLASFLVSGSVSWLYTAERLTELPLGLIGIAVATVILPTLSAKHSEKSDAEFRGTIDWALKVIVMVGLPASLAMGFLAQPLLASLFHHGAFDAEDVVKSAMALQALAGGILAFMLIKVFAPAFYARQDTKTPVRIGIIAMVANMVFNLMLVWHLDHVGLSLASTLAAFVNAGLLYKGLHQKGIYRLDARWLPLLLRFALANTVMMLVLWFITPSNDWWLAAQGWSRVGWVLLVCAAGATSYAAALLAVGFRPRELRHP</sequence>
<evidence type="ECO:0000256" key="6">
    <source>
        <dbReference type="ARBA" id="ARBA00022989"/>
    </source>
</evidence>
<dbReference type="PANTHER" id="PTHR47019">
    <property type="entry name" value="LIPID II FLIPPASE MURJ"/>
    <property type="match status" value="1"/>
</dbReference>
<evidence type="ECO:0000256" key="9">
    <source>
        <dbReference type="ARBA" id="ARBA00061532"/>
    </source>
</evidence>
<keyword evidence="10 11" id="KW-0961">Cell wall biogenesis/degradation</keyword>
<keyword evidence="5 10" id="KW-0573">Peptidoglycan synthesis</keyword>
<dbReference type="InterPro" id="IPR051050">
    <property type="entry name" value="Lipid_II_flippase_MurJ/MviN"/>
</dbReference>
<keyword evidence="10 11" id="KW-0813">Transport</keyword>
<keyword evidence="3 10" id="KW-0812">Transmembrane</keyword>
<evidence type="ECO:0000256" key="3">
    <source>
        <dbReference type="ARBA" id="ARBA00022692"/>
    </source>
</evidence>
<dbReference type="CDD" id="cd13123">
    <property type="entry name" value="MATE_MurJ_like"/>
    <property type="match status" value="1"/>
</dbReference>
<gene>
    <name evidence="10" type="primary">murJ</name>
    <name evidence="12" type="ORF">DFR26_0750</name>
</gene>
<keyword evidence="10" id="KW-0997">Cell inner membrane</keyword>
<keyword evidence="6 10" id="KW-1133">Transmembrane helix</keyword>
<comment type="caution">
    <text evidence="12">The sequence shown here is derived from an EMBL/GenBank/DDBJ whole genome shotgun (WGS) entry which is preliminary data.</text>
</comment>
<feature type="transmembrane region" description="Helical" evidence="10">
    <location>
        <begin position="431"/>
        <end position="449"/>
    </location>
</feature>
<dbReference type="GO" id="GO:0005886">
    <property type="term" value="C:plasma membrane"/>
    <property type="evidence" value="ECO:0007669"/>
    <property type="project" value="UniProtKB-SubCell"/>
</dbReference>
<feature type="transmembrane region" description="Helical" evidence="10">
    <location>
        <begin position="208"/>
        <end position="228"/>
    </location>
</feature>
<feature type="transmembrane region" description="Helical" evidence="10">
    <location>
        <begin position="111"/>
        <end position="134"/>
    </location>
</feature>
<dbReference type="EMBL" id="QUNR01000001">
    <property type="protein sequence ID" value="REH40549.1"/>
    <property type="molecule type" value="Genomic_DNA"/>
</dbReference>
<evidence type="ECO:0000256" key="10">
    <source>
        <dbReference type="HAMAP-Rule" id="MF_02078"/>
    </source>
</evidence>
<dbReference type="PRINTS" id="PR01806">
    <property type="entry name" value="VIRFACTRMVIN"/>
</dbReference>
<feature type="transmembrane region" description="Helical" evidence="10">
    <location>
        <begin position="461"/>
        <end position="483"/>
    </location>
</feature>
<evidence type="ECO:0000256" key="4">
    <source>
        <dbReference type="ARBA" id="ARBA00022960"/>
    </source>
</evidence>
<dbReference type="GO" id="GO:0008360">
    <property type="term" value="P:regulation of cell shape"/>
    <property type="evidence" value="ECO:0007669"/>
    <property type="project" value="UniProtKB-UniRule"/>
</dbReference>
<keyword evidence="7 10" id="KW-0472">Membrane</keyword>
<dbReference type="Proteomes" id="UP000256774">
    <property type="component" value="Unassembled WGS sequence"/>
</dbReference>
<feature type="transmembrane region" description="Helical" evidence="10">
    <location>
        <begin position="185"/>
        <end position="202"/>
    </location>
</feature>
<accession>A0A3E0HA25</accession>
<name>A0A3E0HA25_9GAMM</name>
<dbReference type="Pfam" id="PF03023">
    <property type="entry name" value="MurJ"/>
    <property type="match status" value="1"/>
</dbReference>
<evidence type="ECO:0000313" key="13">
    <source>
        <dbReference type="Proteomes" id="UP000256774"/>
    </source>
</evidence>
<dbReference type="NCBIfam" id="TIGR01695">
    <property type="entry name" value="murJ_mviN"/>
    <property type="match status" value="1"/>
</dbReference>
<evidence type="ECO:0000256" key="1">
    <source>
        <dbReference type="ARBA" id="ARBA00004651"/>
    </source>
</evidence>
<evidence type="ECO:0000256" key="11">
    <source>
        <dbReference type="PIRNR" id="PIRNR002869"/>
    </source>
</evidence>
<dbReference type="PANTHER" id="PTHR47019:SF1">
    <property type="entry name" value="LIPID II FLIPPASE MURJ"/>
    <property type="match status" value="1"/>
</dbReference>
<comment type="similarity">
    <text evidence="9 10 11">Belongs to the MurJ/MviN family.</text>
</comment>
<dbReference type="OrthoDB" id="9816572at2"/>
<evidence type="ECO:0000256" key="5">
    <source>
        <dbReference type="ARBA" id="ARBA00022984"/>
    </source>
</evidence>
<feature type="transmembrane region" description="Helical" evidence="10">
    <location>
        <begin position="294"/>
        <end position="312"/>
    </location>
</feature>
<proteinExistence type="inferred from homology"/>
<keyword evidence="2 10" id="KW-1003">Cell membrane</keyword>
<dbReference type="UniPathway" id="UPA00219"/>
<dbReference type="RefSeq" id="WP_116207576.1">
    <property type="nucleotide sequence ID" value="NZ_QUNR01000001.1"/>
</dbReference>
<evidence type="ECO:0000256" key="8">
    <source>
        <dbReference type="ARBA" id="ARBA00060041"/>
    </source>
</evidence>
<evidence type="ECO:0000256" key="2">
    <source>
        <dbReference type="ARBA" id="ARBA00022475"/>
    </source>
</evidence>
<keyword evidence="4 10" id="KW-0133">Cell shape</keyword>
<dbReference type="GO" id="GO:0034204">
    <property type="term" value="P:lipid translocation"/>
    <property type="evidence" value="ECO:0007669"/>
    <property type="project" value="TreeGrafter"/>
</dbReference>
<feature type="transmembrane region" description="Helical" evidence="10">
    <location>
        <begin position="373"/>
        <end position="394"/>
    </location>
</feature>
<dbReference type="HAMAP" id="MF_02078">
    <property type="entry name" value="MurJ_MviN"/>
    <property type="match status" value="1"/>
</dbReference>
<feature type="transmembrane region" description="Helical" evidence="10">
    <location>
        <begin position="333"/>
        <end position="353"/>
    </location>
</feature>